<dbReference type="NCBIfam" id="NF041551">
    <property type="entry name" value="YlcI_YnfO_N"/>
    <property type="match status" value="1"/>
</dbReference>
<organism evidence="1 2">
    <name type="scientific">Thermaerobacter marianensis (strain ATCC 700841 / DSM 12885 / JCM 10246 / 7p75a)</name>
    <dbReference type="NCBI Taxonomy" id="644966"/>
    <lineage>
        <taxon>Bacteria</taxon>
        <taxon>Bacillati</taxon>
        <taxon>Bacillota</taxon>
        <taxon>Clostridia</taxon>
        <taxon>Eubacteriales</taxon>
        <taxon>Clostridiales Family XVII. Incertae Sedis</taxon>
        <taxon>Thermaerobacter</taxon>
    </lineage>
</organism>
<dbReference type="KEGG" id="tmr:Tmar_0281"/>
<evidence type="ECO:0008006" key="3">
    <source>
        <dbReference type="Google" id="ProtNLM"/>
    </source>
</evidence>
<sequence>MAEGRHPLTVRVPAELLAGIRQVQEPGESLNDFLVAAARREITRRQALRARDTIVRLRQAIRERTGVHPDPIPLIRALREGEARDE</sequence>
<evidence type="ECO:0000313" key="2">
    <source>
        <dbReference type="Proteomes" id="UP000008915"/>
    </source>
</evidence>
<dbReference type="AlphaFoldDB" id="E6SME6"/>
<accession>E6SME6</accession>
<gene>
    <name evidence="1" type="ordered locus">Tmar_0281</name>
</gene>
<evidence type="ECO:0000313" key="1">
    <source>
        <dbReference type="EMBL" id="ADU50406.1"/>
    </source>
</evidence>
<dbReference type="RefSeq" id="WP_013494711.1">
    <property type="nucleotide sequence ID" value="NC_014831.1"/>
</dbReference>
<reference evidence="1 2" key="1">
    <citation type="journal article" date="2010" name="Stand. Genomic Sci.">
        <title>Complete genome sequence of Thermaerobacter marianensis type strain (7p75a).</title>
        <authorList>
            <person name="Han C."/>
            <person name="Gu W."/>
            <person name="Zhang X."/>
            <person name="Lapidus A."/>
            <person name="Nolan M."/>
            <person name="Copeland A."/>
            <person name="Lucas S."/>
            <person name="Del Rio T.G."/>
            <person name="Tice H."/>
            <person name="Cheng J.F."/>
            <person name="Tapia R."/>
            <person name="Goodwin L."/>
            <person name="Pitluck S."/>
            <person name="Pagani I."/>
            <person name="Ivanova N."/>
            <person name="Mavromatis K."/>
            <person name="Mikhailova N."/>
            <person name="Pati A."/>
            <person name="Chen A."/>
            <person name="Palaniappan K."/>
            <person name="Land M."/>
            <person name="Hauser L."/>
            <person name="Chang Y.J."/>
            <person name="Jeffries C.D."/>
            <person name="Schneider S."/>
            <person name="Rohde M."/>
            <person name="Goker M."/>
            <person name="Pukall R."/>
            <person name="Woyke T."/>
            <person name="Bristow J."/>
            <person name="Eisen J.A."/>
            <person name="Markowitz V."/>
            <person name="Hugenholtz P."/>
            <person name="Kyrpides N.C."/>
            <person name="Klenk H.P."/>
            <person name="Detter J.C."/>
        </authorList>
    </citation>
    <scope>NUCLEOTIDE SEQUENCE [LARGE SCALE GENOMIC DNA]</scope>
    <source>
        <strain evidence="2">ATCC 700841 / DSM 12885 / JCM 10246 / 7p75a</strain>
    </source>
</reference>
<reference evidence="2" key="2">
    <citation type="journal article" date="2010" name="Stand. Genomic Sci.">
        <title>Complete genome sequence of Thermaerobacter marianensis type strain (7p75aT).</title>
        <authorList>
            <person name="Han C."/>
            <person name="Gu W."/>
            <person name="Zhang X."/>
            <person name="Lapidus A."/>
            <person name="Nolan M."/>
            <person name="Copeland A."/>
            <person name="Lucas S."/>
            <person name="Glavina Del Rio T."/>
            <person name="Tice H."/>
            <person name="Cheng J."/>
            <person name="Tapia R."/>
            <person name="Goodwin L."/>
            <person name="Pitluck S."/>
            <person name="Pagani I."/>
            <person name="Ivanova N."/>
            <person name="Mavromatis K."/>
            <person name="Mikhailova N."/>
            <person name="Pati A."/>
            <person name="Chen A."/>
            <person name="Palaniappan K."/>
            <person name="Land M."/>
            <person name="Hauser L."/>
            <person name="Chang Y."/>
            <person name="Jeffries C."/>
            <person name="Schneider S."/>
            <person name="Rohde M."/>
            <person name="Goker M."/>
            <person name="Pukall R."/>
            <person name="Woyke T."/>
            <person name="Bristow J."/>
            <person name="Eisen J."/>
            <person name="Markowitz V."/>
            <person name="Hugenholtz P."/>
            <person name="Kyrpides N."/>
            <person name="Klenk H."/>
            <person name="Detter J."/>
        </authorList>
    </citation>
    <scope>NUCLEOTIDE SEQUENCE [LARGE SCALE GENOMIC DNA]</scope>
    <source>
        <strain evidence="2">ATCC 700841 / DSM 12885 / JCM 10246 / 7p75a</strain>
    </source>
</reference>
<keyword evidence="2" id="KW-1185">Reference proteome</keyword>
<dbReference type="eggNOG" id="ENOG50336K0">
    <property type="taxonomic scope" value="Bacteria"/>
</dbReference>
<dbReference type="STRING" id="644966.Tmar_0281"/>
<dbReference type="EMBL" id="CP002344">
    <property type="protein sequence ID" value="ADU50406.1"/>
    <property type="molecule type" value="Genomic_DNA"/>
</dbReference>
<dbReference type="Proteomes" id="UP000008915">
    <property type="component" value="Chromosome"/>
</dbReference>
<proteinExistence type="predicted"/>
<name>E6SME6_THEM7</name>
<dbReference type="HOGENOM" id="CLU_188390_0_0_9"/>
<protein>
    <recommendedName>
        <fullName evidence="3">CopG domain protein DNA-binding domain protein</fullName>
    </recommendedName>
</protein>